<dbReference type="Proteomes" id="UP000828048">
    <property type="component" value="Chromosome 9"/>
</dbReference>
<reference evidence="1 2" key="1">
    <citation type="journal article" date="2021" name="Hortic Res">
        <title>High-quality reference genome and annotation aids understanding of berry development for evergreen blueberry (Vaccinium darrowii).</title>
        <authorList>
            <person name="Yu J."/>
            <person name="Hulse-Kemp A.M."/>
            <person name="Babiker E."/>
            <person name="Staton M."/>
        </authorList>
    </citation>
    <scope>NUCLEOTIDE SEQUENCE [LARGE SCALE GENOMIC DNA]</scope>
    <source>
        <strain evidence="2">cv. NJ 8807/NJ 8810</strain>
        <tissue evidence="1">Young leaf</tissue>
    </source>
</reference>
<keyword evidence="2" id="KW-1185">Reference proteome</keyword>
<evidence type="ECO:0000313" key="2">
    <source>
        <dbReference type="Proteomes" id="UP000828048"/>
    </source>
</evidence>
<gene>
    <name evidence="1" type="ORF">Vadar_012172</name>
</gene>
<evidence type="ECO:0000313" key="1">
    <source>
        <dbReference type="EMBL" id="KAH7865856.1"/>
    </source>
</evidence>
<proteinExistence type="predicted"/>
<name>A0ACB7ZK37_9ERIC</name>
<sequence>MAQIQGQILADGNSEEEETRVSIRKKELEVIVHQVMEHKIMPKIFAIVKQELELAIEKHLTGLNHHSGIGVQSSESRTLQLQFMDKLSLPVLTRSLIKGEGTNPFTVALFDATTKQFVTSGREAFAKVEIVAVKGDFEGDNWTLEEFNNNIVGGKEGKKSLLTGNVHLNLEGGVGIVSEIYFTHNAHWRKACKLRLGAKVVDNLNGTRVREAVTEPFVLKDFRHTYTAKHNLPSPNDEVWRLKNIAKDGPYHNQLVGENIKTVKDFLIRYFINPESLQNVSIVVYSRSLGLVKDGNGQSPMLKHAEANKLVVSARENMGDVKTFDDETSLHSHLQLLKDACPSYSPMLERPSHYNCEPLQTHYGHNPTQPSSSSHNNQVLPFCLPDAANPSNVPTTDSLGIMSANPSFGNESYLNKHGLQNIPCTSSHDNQVVPSHLPNAANPSNIPSTNSLGIMSVVPSVGNGSYLNECDWDYRINEVFEIFPGNSFSPSLCFTEPMFNTEPMVNTDDLIEGFLSSPAADISIAQRRWSRLSNVMRSIRKFATSKIISSEAVPPPKRPRIH</sequence>
<dbReference type="EMBL" id="CM037159">
    <property type="protein sequence ID" value="KAH7865856.1"/>
    <property type="molecule type" value="Genomic_DNA"/>
</dbReference>
<accession>A0ACB7ZK37</accession>
<comment type="caution">
    <text evidence="1">The sequence shown here is derived from an EMBL/GenBank/DDBJ whole genome shotgun (WGS) entry which is preliminary data.</text>
</comment>
<protein>
    <submittedName>
        <fullName evidence="1">Uncharacterized protein</fullName>
    </submittedName>
</protein>
<organism evidence="1 2">
    <name type="scientific">Vaccinium darrowii</name>
    <dbReference type="NCBI Taxonomy" id="229202"/>
    <lineage>
        <taxon>Eukaryota</taxon>
        <taxon>Viridiplantae</taxon>
        <taxon>Streptophyta</taxon>
        <taxon>Embryophyta</taxon>
        <taxon>Tracheophyta</taxon>
        <taxon>Spermatophyta</taxon>
        <taxon>Magnoliopsida</taxon>
        <taxon>eudicotyledons</taxon>
        <taxon>Gunneridae</taxon>
        <taxon>Pentapetalae</taxon>
        <taxon>asterids</taxon>
        <taxon>Ericales</taxon>
        <taxon>Ericaceae</taxon>
        <taxon>Vaccinioideae</taxon>
        <taxon>Vaccinieae</taxon>
        <taxon>Vaccinium</taxon>
    </lineage>
</organism>